<keyword evidence="7" id="KW-1185">Reference proteome</keyword>
<evidence type="ECO:0000256" key="3">
    <source>
        <dbReference type="ARBA" id="ARBA00022777"/>
    </source>
</evidence>
<comment type="similarity">
    <text evidence="1">Belongs to the FGGY kinase family.</text>
</comment>
<evidence type="ECO:0000259" key="4">
    <source>
        <dbReference type="Pfam" id="PF00370"/>
    </source>
</evidence>
<dbReference type="PIRSF" id="PIRSF000538">
    <property type="entry name" value="GlpK"/>
    <property type="match status" value="1"/>
</dbReference>
<evidence type="ECO:0000256" key="1">
    <source>
        <dbReference type="ARBA" id="ARBA00009156"/>
    </source>
</evidence>
<feature type="domain" description="Carbohydrate kinase FGGY C-terminal" evidence="5">
    <location>
        <begin position="266"/>
        <end position="441"/>
    </location>
</feature>
<protein>
    <submittedName>
        <fullName evidence="6">FGGY-family carbohydrate kinase</fullName>
        <ecNumber evidence="6">2.7.1.-</ecNumber>
    </submittedName>
</protein>
<dbReference type="SUPFAM" id="SSF53067">
    <property type="entry name" value="Actin-like ATPase domain"/>
    <property type="match status" value="2"/>
</dbReference>
<dbReference type="InterPro" id="IPR018484">
    <property type="entry name" value="FGGY_N"/>
</dbReference>
<proteinExistence type="inferred from homology"/>
<keyword evidence="2 6" id="KW-0808">Transferase</keyword>
<dbReference type="RefSeq" id="WP_253763396.1">
    <property type="nucleotide sequence ID" value="NZ_JAMZDZ010000001.1"/>
</dbReference>
<dbReference type="CDD" id="cd07783">
    <property type="entry name" value="ASKHA_NBD_FGGY_SePSK_AtXK1-like"/>
    <property type="match status" value="1"/>
</dbReference>
<dbReference type="Proteomes" id="UP001595816">
    <property type="component" value="Unassembled WGS sequence"/>
</dbReference>
<dbReference type="EMBL" id="JBHSAY010000008">
    <property type="protein sequence ID" value="MFC4131842.1"/>
    <property type="molecule type" value="Genomic_DNA"/>
</dbReference>
<dbReference type="InterPro" id="IPR050406">
    <property type="entry name" value="FGGY_Carb_Kinase"/>
</dbReference>
<dbReference type="Pfam" id="PF00370">
    <property type="entry name" value="FGGY_N"/>
    <property type="match status" value="1"/>
</dbReference>
<comment type="caution">
    <text evidence="6">The sequence shown here is derived from an EMBL/GenBank/DDBJ whole genome shotgun (WGS) entry which is preliminary data.</text>
</comment>
<evidence type="ECO:0000313" key="7">
    <source>
        <dbReference type="Proteomes" id="UP001595816"/>
    </source>
</evidence>
<sequence>MGTEHPTGTDLWAGVDVGTQSLRVVLSDEHGTVVGRGAGPLSSVRVGDRHEQDPEQWWRVLGVASRQALRDAESTGTQPDRRVRAIAICATSGTFLLADDTGHAQTPGLMYDDARAAAGFDADRWRALDHPAQPTWPLPRLAWLIQHGPPELRQGLASGRLGLRHCGDHLAERLAGHRVDTDWSHALKTGYDAGKQAWLVAPMEYLGLPDRALPEVVRPGSTIARVSAYGAEHTGFAAGTPIRAGMTDGCAAQIAAGALASGSWNSVLGTTLVVKGVTDQPVDDPAGVVYNHRHPDHGWLPGGASSVGAGVLERWFPGADHDVRDAAAARFEPAGGVLYPLAGHGERFPFLRPDATAFESGRFTDDDDRYAATLQAVAYVEKLIYAHLSRLGATVGGRHYITGGATRSRYWNQLRADILGVTLELPATTEPAFGMAVLAAAGDGLLSDTAHRMIRRGTPIPPRPTAGDRFLSAYAAFVDALTARGWIDEDLARHALESA</sequence>
<evidence type="ECO:0000313" key="6">
    <source>
        <dbReference type="EMBL" id="MFC4131842.1"/>
    </source>
</evidence>
<dbReference type="GO" id="GO:0016301">
    <property type="term" value="F:kinase activity"/>
    <property type="evidence" value="ECO:0007669"/>
    <property type="project" value="UniProtKB-KW"/>
</dbReference>
<keyword evidence="3 6" id="KW-0418">Kinase</keyword>
<evidence type="ECO:0000259" key="5">
    <source>
        <dbReference type="Pfam" id="PF02782"/>
    </source>
</evidence>
<accession>A0ABV8LLJ2</accession>
<dbReference type="InterPro" id="IPR043129">
    <property type="entry name" value="ATPase_NBD"/>
</dbReference>
<organism evidence="6 7">
    <name type="scientific">Hamadaea flava</name>
    <dbReference type="NCBI Taxonomy" id="1742688"/>
    <lineage>
        <taxon>Bacteria</taxon>
        <taxon>Bacillati</taxon>
        <taxon>Actinomycetota</taxon>
        <taxon>Actinomycetes</taxon>
        <taxon>Micromonosporales</taxon>
        <taxon>Micromonosporaceae</taxon>
        <taxon>Hamadaea</taxon>
    </lineage>
</organism>
<name>A0ABV8LLJ2_9ACTN</name>
<dbReference type="Gene3D" id="3.30.420.40">
    <property type="match status" value="2"/>
</dbReference>
<dbReference type="EC" id="2.7.1.-" evidence="6"/>
<gene>
    <name evidence="6" type="ORF">ACFOZ4_14630</name>
</gene>
<feature type="domain" description="Carbohydrate kinase FGGY N-terminal" evidence="4">
    <location>
        <begin position="12"/>
        <end position="254"/>
    </location>
</feature>
<dbReference type="InterPro" id="IPR018485">
    <property type="entry name" value="FGGY_C"/>
</dbReference>
<dbReference type="PANTHER" id="PTHR43095">
    <property type="entry name" value="SUGAR KINASE"/>
    <property type="match status" value="1"/>
</dbReference>
<dbReference type="InterPro" id="IPR000577">
    <property type="entry name" value="Carb_kinase_FGGY"/>
</dbReference>
<dbReference type="Pfam" id="PF02782">
    <property type="entry name" value="FGGY_C"/>
    <property type="match status" value="1"/>
</dbReference>
<evidence type="ECO:0000256" key="2">
    <source>
        <dbReference type="ARBA" id="ARBA00022679"/>
    </source>
</evidence>
<reference evidence="7" key="1">
    <citation type="journal article" date="2019" name="Int. J. Syst. Evol. Microbiol.">
        <title>The Global Catalogue of Microorganisms (GCM) 10K type strain sequencing project: providing services to taxonomists for standard genome sequencing and annotation.</title>
        <authorList>
            <consortium name="The Broad Institute Genomics Platform"/>
            <consortium name="The Broad Institute Genome Sequencing Center for Infectious Disease"/>
            <person name="Wu L."/>
            <person name="Ma J."/>
        </authorList>
    </citation>
    <scope>NUCLEOTIDE SEQUENCE [LARGE SCALE GENOMIC DNA]</scope>
    <source>
        <strain evidence="7">CGMCC 4.7289</strain>
    </source>
</reference>